<reference evidence="2" key="1">
    <citation type="submission" date="2025-08" db="UniProtKB">
        <authorList>
            <consortium name="RefSeq"/>
        </authorList>
    </citation>
    <scope>IDENTIFICATION</scope>
</reference>
<evidence type="ECO:0000313" key="1">
    <source>
        <dbReference type="Proteomes" id="UP001515500"/>
    </source>
</evidence>
<evidence type="ECO:0000313" key="2">
    <source>
        <dbReference type="RefSeq" id="XP_039123619.1"/>
    </source>
</evidence>
<organism evidence="1 2">
    <name type="scientific">Dioscorea cayennensis subsp. rotundata</name>
    <name type="common">White Guinea yam</name>
    <name type="synonym">Dioscorea rotundata</name>
    <dbReference type="NCBI Taxonomy" id="55577"/>
    <lineage>
        <taxon>Eukaryota</taxon>
        <taxon>Viridiplantae</taxon>
        <taxon>Streptophyta</taxon>
        <taxon>Embryophyta</taxon>
        <taxon>Tracheophyta</taxon>
        <taxon>Spermatophyta</taxon>
        <taxon>Magnoliopsida</taxon>
        <taxon>Liliopsida</taxon>
        <taxon>Dioscoreales</taxon>
        <taxon>Dioscoreaceae</taxon>
        <taxon>Dioscorea</taxon>
    </lineage>
</organism>
<dbReference type="RefSeq" id="XP_039123619.1">
    <property type="nucleotide sequence ID" value="XM_039267685.1"/>
</dbReference>
<accession>A0AB40B8N2</accession>
<dbReference type="Proteomes" id="UP001515500">
    <property type="component" value="Chromosome 5"/>
</dbReference>
<dbReference type="InterPro" id="IPR052343">
    <property type="entry name" value="Retrotransposon-Effector_Assoc"/>
</dbReference>
<protein>
    <submittedName>
        <fullName evidence="2">Uncharacterized protein LOC120260245</fullName>
    </submittedName>
</protein>
<proteinExistence type="predicted"/>
<dbReference type="PANTHER" id="PTHR46890:SF48">
    <property type="entry name" value="RNA-DIRECTED DNA POLYMERASE"/>
    <property type="match status" value="1"/>
</dbReference>
<name>A0AB40B8N2_DIOCR</name>
<keyword evidence="1" id="KW-1185">Reference proteome</keyword>
<dbReference type="GeneID" id="120260245"/>
<gene>
    <name evidence="2" type="primary">LOC120260245</name>
</gene>
<sequence>MPQSDLRWGCIVPNLDRSALRMFGLRWKLRRWSKESFGFIKLQKLLLLHDLELIDVIKESRCLSFDEIIQERGLTESLVEIRKQEEVYWKQRSQVQWLKEGDENTKYFHSVANGRKNINFIPSINIGTASFTDAREIGKVFEQHFRALFGQRRTFRFKVELCNLLKNKAFVDLSSLERPFTLEEVKRAVFDLGSDKASGSDGFPMFFFKTYWEFVKGEVMQLCEDFYTGKANLERINWACIALIPKVLSPSTPWEYRSISLINSSLKIISKILASRLITVMDSLVDHTQSAFLKGRHIWDLISRTILWNIWLERNSRIFQLKALPSYIVIFRSANMLLSWLSTDSDSHLQPNTDASQKIKRSLNFLTETVSHQADNSAPDIAHE</sequence>
<dbReference type="PANTHER" id="PTHR46890">
    <property type="entry name" value="NON-LTR RETROLELEMENT REVERSE TRANSCRIPTASE-LIKE PROTEIN-RELATED"/>
    <property type="match status" value="1"/>
</dbReference>
<dbReference type="AlphaFoldDB" id="A0AB40B8N2"/>